<accession>U5SC98</accession>
<dbReference type="EMBL" id="CP006812">
    <property type="protein sequence ID" value="AGY82641.1"/>
    <property type="molecule type" value="Genomic_DNA"/>
</dbReference>
<dbReference type="eggNOG" id="COG3832">
    <property type="taxonomic scope" value="Bacteria"/>
</dbReference>
<evidence type="ECO:0000313" key="3">
    <source>
        <dbReference type="EMBL" id="AGY82641.1"/>
    </source>
</evidence>
<dbReference type="InterPro" id="IPR023393">
    <property type="entry name" value="START-like_dom_sf"/>
</dbReference>
<dbReference type="HOGENOM" id="CLU_2697824_0_0_9"/>
<dbReference type="KEGG" id="caw:Q783_10835"/>
<gene>
    <name evidence="3" type="ORF">Q783_10835</name>
</gene>
<evidence type="ECO:0000259" key="2">
    <source>
        <dbReference type="Pfam" id="PF08327"/>
    </source>
</evidence>
<name>U5SC98_9LACT</name>
<feature type="domain" description="Activator of Hsp90 ATPase homologue 1/2-like C-terminal" evidence="2">
    <location>
        <begin position="2"/>
        <end position="70"/>
    </location>
</feature>
<dbReference type="STRING" id="1266845.Q783_10835"/>
<dbReference type="Proteomes" id="UP000017469">
    <property type="component" value="Chromosome"/>
</dbReference>
<dbReference type="InterPro" id="IPR013538">
    <property type="entry name" value="ASHA1/2-like_C"/>
</dbReference>
<dbReference type="Pfam" id="PF08327">
    <property type="entry name" value="AHSA1"/>
    <property type="match status" value="1"/>
</dbReference>
<organism evidence="3 4">
    <name type="scientific">Carnobacterium inhibens subsp. gilichinskyi</name>
    <dbReference type="NCBI Taxonomy" id="1266845"/>
    <lineage>
        <taxon>Bacteria</taxon>
        <taxon>Bacillati</taxon>
        <taxon>Bacillota</taxon>
        <taxon>Bacilli</taxon>
        <taxon>Lactobacillales</taxon>
        <taxon>Carnobacteriaceae</taxon>
        <taxon>Carnobacterium</taxon>
    </lineage>
</organism>
<dbReference type="PATRIC" id="fig|1266845.5.peg.2064"/>
<dbReference type="RefSeq" id="WP_023179524.1">
    <property type="nucleotide sequence ID" value="NC_022606.1"/>
</dbReference>
<comment type="similarity">
    <text evidence="1">Belongs to the AHA1 family.</text>
</comment>
<proteinExistence type="inferred from homology"/>
<dbReference type="Gene3D" id="3.30.530.20">
    <property type="match status" value="1"/>
</dbReference>
<reference evidence="3 4" key="1">
    <citation type="journal article" date="2013" name="Genome Announc.">
        <title>Complete Genome Sequence of Carnobacterium gilichinskyi Strain WN1359T (DSM 27470T).</title>
        <authorList>
            <person name="Leonard M.T."/>
            <person name="Panayotova N."/>
            <person name="Farmerie W.G."/>
            <person name="Triplett E.W."/>
            <person name="Nicholson W.L."/>
        </authorList>
    </citation>
    <scope>NUCLEOTIDE SEQUENCE [LARGE SCALE GENOMIC DNA]</scope>
    <source>
        <strain evidence="3 4">WN1359</strain>
    </source>
</reference>
<evidence type="ECO:0000313" key="4">
    <source>
        <dbReference type="Proteomes" id="UP000017469"/>
    </source>
</evidence>
<dbReference type="SUPFAM" id="SSF55961">
    <property type="entry name" value="Bet v1-like"/>
    <property type="match status" value="1"/>
</dbReference>
<dbReference type="AlphaFoldDB" id="U5SC98"/>
<protein>
    <submittedName>
        <fullName evidence="3">ATPase</fullName>
    </submittedName>
</protein>
<sequence>MIPYKKIVESGVFNSDNPAFVEDMVMTWYFEEVDLGIKVTITAGNVPGDIKKEDYFEGLNSTLENLRRFVKNS</sequence>
<evidence type="ECO:0000256" key="1">
    <source>
        <dbReference type="ARBA" id="ARBA00006817"/>
    </source>
</evidence>